<dbReference type="GO" id="GO:0005524">
    <property type="term" value="F:ATP binding"/>
    <property type="evidence" value="ECO:0007669"/>
    <property type="project" value="UniProtKB-KW"/>
</dbReference>
<dbReference type="Pfam" id="PF08706">
    <property type="entry name" value="D5_N"/>
    <property type="match status" value="1"/>
</dbReference>
<sequence>MDIRLVKFLKDREVGRGEPLTHTSKIKPMRRYYIEGDDLDAFYEVYNQVIHDGGIAGITEKPEPVVPLIVDIDFRCTLDNGLQRYYKPKHIKEIVAIYQEIIAEIAEEPTDKMMICCVLEKTAPTSYQGRSKDGFHLHFPYFFTEHWVQKEYIRNEVIRRVQERKILADINILEPIDKVFDKNIPCYWLMYGSRKDLKAEAYQITKRYNKEMELLPVKTVFKKTFSTGNRLWNLPRYMSIRQGAIPTALNEDVVVRKIPTRRKRKKEYQRDLDDIFADLIVAEQLLEMLDDDRADDYILWMEVGWVLFNISEGHQKGLDLWITFSGRSEKFQDGVCEKEWDKMEVRDYSLGTLKHLARNDSPNEYVAWRDPQINHILHQGISMAHNDIAKIIYIMFENQYICADVEKDIWYEFKGHRWSRNAKGINLRMHLSHSLTNKYTNLASQYMTLLQGEDDQAQRQMYNSKVAMICRLNEKLKNTTFKNCVMKEAMEYFYDPKFVDKMDENPNLLVCENGVYDAEYKIFRDGRPDDYCTKTTGLYYHDFDEDDPRVLELNEIFKKVFVNPKLFKFFKQTASDLVRGGNRHKIFLIWTGGGDNGKSVCADLLERAFGDYYYTPPTTILTGKQQQSSGATAELLPCKGARVVVISETDNADVLNCGTMKKLTGGDPFYARGIFKEPIKIIPHFKLILHCNKLPNVSAEDKASWNRIRVLLFESIFVKARLAPKNLKEQYAKKIFPMDKSLKDKLDSLSEAFLWWLIKEYEAFGESDLYEPVEVTGATDVYHKTNDFYMQFLDERIQETGVKKDFVTLTVVYTLFKEWYKDSYPGRKIPSRTMVKESMEKKLGKQQKGVWRGVTTYDPDAEVGEESESEGEEVDN</sequence>
<dbReference type="GO" id="GO:0016817">
    <property type="term" value="F:hydrolase activity, acting on acid anhydrides"/>
    <property type="evidence" value="ECO:0007669"/>
    <property type="project" value="InterPro"/>
</dbReference>
<feature type="region of interest" description="Disordered" evidence="4">
    <location>
        <begin position="839"/>
        <end position="876"/>
    </location>
</feature>
<feature type="domain" description="SF3 helicase" evidence="5">
    <location>
        <begin position="565"/>
        <end position="726"/>
    </location>
</feature>
<dbReference type="EMBL" id="MK500369">
    <property type="protein sequence ID" value="QBK87724.1"/>
    <property type="molecule type" value="Genomic_DNA"/>
</dbReference>
<name>A0A481YYV4_9VIRU</name>
<reference evidence="6" key="1">
    <citation type="journal article" date="2019" name="MBio">
        <title>Virus Genomes from Deep Sea Sediments Expand the Ocean Megavirome and Support Independent Origins of Viral Gigantism.</title>
        <authorList>
            <person name="Backstrom D."/>
            <person name="Yutin N."/>
            <person name="Jorgensen S.L."/>
            <person name="Dharamshi J."/>
            <person name="Homa F."/>
            <person name="Zaremba-Niedwiedzka K."/>
            <person name="Spang A."/>
            <person name="Wolf Y.I."/>
            <person name="Koonin E.V."/>
            <person name="Ettema T.J."/>
        </authorList>
    </citation>
    <scope>NUCLEOTIDE SEQUENCE</scope>
</reference>
<dbReference type="Pfam" id="PF23162">
    <property type="entry name" value="AEP_C962R"/>
    <property type="match status" value="1"/>
</dbReference>
<accession>A0A481YYV4</accession>
<dbReference type="InterPro" id="IPR014015">
    <property type="entry name" value="Helicase_SF3_DNA-vir"/>
</dbReference>
<keyword evidence="1" id="KW-0547">Nucleotide-binding</keyword>
<proteinExistence type="predicted"/>
<evidence type="ECO:0000259" key="5">
    <source>
        <dbReference type="PROSITE" id="PS51206"/>
    </source>
</evidence>
<dbReference type="PANTHER" id="PTHR35372">
    <property type="entry name" value="ATP BINDING PROTEIN-RELATED"/>
    <property type="match status" value="1"/>
</dbReference>
<evidence type="ECO:0000256" key="2">
    <source>
        <dbReference type="ARBA" id="ARBA00022801"/>
    </source>
</evidence>
<dbReference type="Pfam" id="PF08707">
    <property type="entry name" value="PriCT_2"/>
    <property type="match status" value="1"/>
</dbReference>
<evidence type="ECO:0000256" key="1">
    <source>
        <dbReference type="ARBA" id="ARBA00022741"/>
    </source>
</evidence>
<dbReference type="SMART" id="SM00885">
    <property type="entry name" value="D5_N"/>
    <property type="match status" value="1"/>
</dbReference>
<keyword evidence="2" id="KW-0378">Hydrolase</keyword>
<dbReference type="InterPro" id="IPR006500">
    <property type="entry name" value="Helicase_put_C_phage/plasmid"/>
</dbReference>
<dbReference type="InterPro" id="IPR014819">
    <property type="entry name" value="PriCT_2"/>
</dbReference>
<dbReference type="SUPFAM" id="SSF52540">
    <property type="entry name" value="P-loop containing nucleoside triphosphate hydrolases"/>
    <property type="match status" value="1"/>
</dbReference>
<dbReference type="InterPro" id="IPR027417">
    <property type="entry name" value="P-loop_NTPase"/>
</dbReference>
<evidence type="ECO:0000313" key="6">
    <source>
        <dbReference type="EMBL" id="QBK87724.1"/>
    </source>
</evidence>
<evidence type="ECO:0000256" key="3">
    <source>
        <dbReference type="ARBA" id="ARBA00022840"/>
    </source>
</evidence>
<dbReference type="Pfam" id="PF19263">
    <property type="entry name" value="DUF5906"/>
    <property type="match status" value="1"/>
</dbReference>
<dbReference type="NCBIfam" id="TIGR01613">
    <property type="entry name" value="primase_Cterm"/>
    <property type="match status" value="1"/>
</dbReference>
<feature type="compositionally biased region" description="Acidic residues" evidence="4">
    <location>
        <begin position="859"/>
        <end position="876"/>
    </location>
</feature>
<evidence type="ECO:0000256" key="4">
    <source>
        <dbReference type="SAM" id="MobiDB-lite"/>
    </source>
</evidence>
<dbReference type="GO" id="GO:0004386">
    <property type="term" value="F:helicase activity"/>
    <property type="evidence" value="ECO:0007669"/>
    <property type="project" value="UniProtKB-KW"/>
</dbReference>
<keyword evidence="6" id="KW-0347">Helicase</keyword>
<dbReference type="InterPro" id="IPR014818">
    <property type="entry name" value="Phage/plasmid_primase_P4_C"/>
</dbReference>
<dbReference type="Gene3D" id="3.40.50.300">
    <property type="entry name" value="P-loop containing nucleotide triphosphate hydrolases"/>
    <property type="match status" value="1"/>
</dbReference>
<dbReference type="PROSITE" id="PS51206">
    <property type="entry name" value="SF3_HELICASE_1"/>
    <property type="match status" value="1"/>
</dbReference>
<dbReference type="InterPro" id="IPR051620">
    <property type="entry name" value="ORF904-like_C"/>
</dbReference>
<dbReference type="InterPro" id="IPR045455">
    <property type="entry name" value="NrS-1_pol-like_helicase"/>
</dbReference>
<keyword evidence="3" id="KW-0067">ATP-binding</keyword>
<gene>
    <name evidence="6" type="ORF">LCMAC202_00600</name>
</gene>
<dbReference type="InterPro" id="IPR056443">
    <property type="entry name" value="AEP_C962R"/>
</dbReference>
<organism evidence="6">
    <name type="scientific">Marseillevirus LCMAC202</name>
    <dbReference type="NCBI Taxonomy" id="2506606"/>
    <lineage>
        <taxon>Viruses</taxon>
        <taxon>Varidnaviria</taxon>
        <taxon>Bamfordvirae</taxon>
        <taxon>Nucleocytoviricota</taxon>
        <taxon>Megaviricetes</taxon>
        <taxon>Pimascovirales</taxon>
        <taxon>Pimascovirales incertae sedis</taxon>
        <taxon>Marseilleviridae</taxon>
    </lineage>
</organism>
<protein>
    <submittedName>
        <fullName evidence="6">D5-like helicase-primase</fullName>
    </submittedName>
</protein>
<dbReference type="PANTHER" id="PTHR35372:SF2">
    <property type="entry name" value="SF3 HELICASE DOMAIN-CONTAINING PROTEIN"/>
    <property type="match status" value="1"/>
</dbReference>